<dbReference type="EMBL" id="MFLW01000006">
    <property type="protein sequence ID" value="OGG78533.1"/>
    <property type="molecule type" value="Genomic_DNA"/>
</dbReference>
<dbReference type="PROSITE" id="PS00409">
    <property type="entry name" value="PROKAR_NTER_METHYL"/>
    <property type="match status" value="1"/>
</dbReference>
<evidence type="ECO:0008006" key="4">
    <source>
        <dbReference type="Google" id="ProtNLM"/>
    </source>
</evidence>
<protein>
    <recommendedName>
        <fullName evidence="4">Prepilin-type N-terminal cleavage/methylation domain-containing protein</fullName>
    </recommendedName>
</protein>
<keyword evidence="1" id="KW-0472">Membrane</keyword>
<dbReference type="SUPFAM" id="SSF54523">
    <property type="entry name" value="Pili subunits"/>
    <property type="match status" value="1"/>
</dbReference>
<accession>A0A1F6EY66</accession>
<dbReference type="Proteomes" id="UP000178811">
    <property type="component" value="Unassembled WGS sequence"/>
</dbReference>
<dbReference type="AlphaFoldDB" id="A0A1F6EY66"/>
<name>A0A1F6EY66_9BACT</name>
<dbReference type="NCBIfam" id="TIGR02532">
    <property type="entry name" value="IV_pilin_GFxxxE"/>
    <property type="match status" value="1"/>
</dbReference>
<evidence type="ECO:0000313" key="3">
    <source>
        <dbReference type="Proteomes" id="UP000178811"/>
    </source>
</evidence>
<reference evidence="2 3" key="1">
    <citation type="journal article" date="2016" name="Nat. Commun.">
        <title>Thousands of microbial genomes shed light on interconnected biogeochemical processes in an aquifer system.</title>
        <authorList>
            <person name="Anantharaman K."/>
            <person name="Brown C.T."/>
            <person name="Hug L.A."/>
            <person name="Sharon I."/>
            <person name="Castelle C.J."/>
            <person name="Probst A.J."/>
            <person name="Thomas B.C."/>
            <person name="Singh A."/>
            <person name="Wilkins M.J."/>
            <person name="Karaoz U."/>
            <person name="Brodie E.L."/>
            <person name="Williams K.H."/>
            <person name="Hubbard S.S."/>
            <person name="Banfield J.F."/>
        </authorList>
    </citation>
    <scope>NUCLEOTIDE SEQUENCE [LARGE SCALE GENOMIC DNA]</scope>
</reference>
<keyword evidence="1" id="KW-0812">Transmembrane</keyword>
<feature type="transmembrane region" description="Helical" evidence="1">
    <location>
        <begin position="33"/>
        <end position="59"/>
    </location>
</feature>
<keyword evidence="1" id="KW-1133">Transmembrane helix</keyword>
<evidence type="ECO:0000256" key="1">
    <source>
        <dbReference type="SAM" id="Phobius"/>
    </source>
</evidence>
<dbReference type="InterPro" id="IPR045584">
    <property type="entry name" value="Pilin-like"/>
</dbReference>
<sequence length="203" mass="21601">MTHSRGYTQHQSPAKSVVDVRASRVFSKSRFGAGYTLIELVVAVGLFALIMMLATGAYFMMISVNRQAQGIATGINNLSFALDSMTRDIRTGTAYNCNGLSDCPNGANNFAFINANGVLVSYNLVGSTIQKQIGNSPQNIPLTDSSVTISSLTFYANGTRSAQQADYEQPRVTIIVSGTVSTGNGQTQTFTVETGATMRGSDI</sequence>
<dbReference type="InterPro" id="IPR012902">
    <property type="entry name" value="N_methyl_site"/>
</dbReference>
<evidence type="ECO:0000313" key="2">
    <source>
        <dbReference type="EMBL" id="OGG78533.1"/>
    </source>
</evidence>
<gene>
    <name evidence="2" type="ORF">A3A36_00550</name>
</gene>
<comment type="caution">
    <text evidence="2">The sequence shown here is derived from an EMBL/GenBank/DDBJ whole genome shotgun (WGS) entry which is preliminary data.</text>
</comment>
<proteinExistence type="predicted"/>
<organism evidence="2 3">
    <name type="scientific">Candidatus Kaiserbacteria bacterium RIFCSPLOWO2_01_FULL_52_12b</name>
    <dbReference type="NCBI Taxonomy" id="1798509"/>
    <lineage>
        <taxon>Bacteria</taxon>
        <taxon>Candidatus Kaiseribacteriota</taxon>
    </lineage>
</organism>